<organism evidence="1">
    <name type="scientific">Zea mays</name>
    <name type="common">Maize</name>
    <dbReference type="NCBI Taxonomy" id="4577"/>
    <lineage>
        <taxon>Eukaryota</taxon>
        <taxon>Viridiplantae</taxon>
        <taxon>Streptophyta</taxon>
        <taxon>Embryophyta</taxon>
        <taxon>Tracheophyta</taxon>
        <taxon>Spermatophyta</taxon>
        <taxon>Magnoliopsida</taxon>
        <taxon>Liliopsida</taxon>
        <taxon>Poales</taxon>
        <taxon>Poaceae</taxon>
        <taxon>PACMAD clade</taxon>
        <taxon>Panicoideae</taxon>
        <taxon>Andropogonodae</taxon>
        <taxon>Andropogoneae</taxon>
        <taxon>Tripsacinae</taxon>
        <taxon>Zea</taxon>
    </lineage>
</organism>
<reference evidence="1" key="1">
    <citation type="submission" date="2015-12" db="EMBL/GenBank/DDBJ databases">
        <title>Update maize B73 reference genome by single molecule sequencing technologies.</title>
        <authorList>
            <consortium name="Maize Genome Sequencing Project"/>
            <person name="Ware D."/>
        </authorList>
    </citation>
    <scope>NUCLEOTIDE SEQUENCE [LARGE SCALE GENOMIC DNA]</scope>
    <source>
        <tissue evidence="1">Seedling</tissue>
    </source>
</reference>
<name>A0A1D6KA71_MAIZE</name>
<keyword evidence="1" id="KW-0548">Nucleotidyltransferase</keyword>
<dbReference type="EMBL" id="CM007647">
    <property type="protein sequence ID" value="ONM00369.1"/>
    <property type="molecule type" value="Genomic_DNA"/>
</dbReference>
<evidence type="ECO:0000313" key="1">
    <source>
        <dbReference type="EMBL" id="ONM00375.1"/>
    </source>
</evidence>
<dbReference type="GO" id="GO:0016779">
    <property type="term" value="F:nucleotidyltransferase activity"/>
    <property type="evidence" value="ECO:0007669"/>
    <property type="project" value="UniProtKB-KW"/>
</dbReference>
<dbReference type="EMBL" id="CM007647">
    <property type="protein sequence ID" value="ONM00375.1"/>
    <property type="molecule type" value="Genomic_DNA"/>
</dbReference>
<sequence length="80" mass="9093">MLQRRANLPLQGQDRHDPGRAIRIPAALQVSKYIYTLFCLLLVLATNSDSEKQSISHFPLIIHRYSMMHSLVLTCSVISN</sequence>
<protein>
    <submittedName>
        <fullName evidence="1">Choline-phosphate cytidylyltransferase 2</fullName>
    </submittedName>
</protein>
<accession>A0A1D6KA71</accession>
<dbReference type="AlphaFoldDB" id="A0A1D6KA71"/>
<proteinExistence type="predicted"/>
<keyword evidence="1" id="KW-0808">Transferase</keyword>
<gene>
    <name evidence="1" type="ORF">ZEAMMB73_Zm00001d030131</name>
</gene>